<proteinExistence type="inferred from homology"/>
<organism evidence="4 5">
    <name type="scientific">Aphanomyces euteiches</name>
    <dbReference type="NCBI Taxonomy" id="100861"/>
    <lineage>
        <taxon>Eukaryota</taxon>
        <taxon>Sar</taxon>
        <taxon>Stramenopiles</taxon>
        <taxon>Oomycota</taxon>
        <taxon>Saprolegniomycetes</taxon>
        <taxon>Saprolegniales</taxon>
        <taxon>Verrucalvaceae</taxon>
        <taxon>Aphanomyces</taxon>
    </lineage>
</organism>
<keyword evidence="1" id="KW-0269">Exonuclease</keyword>
<dbReference type="VEuPathDB" id="FungiDB:AeMF1_000794"/>
<gene>
    <name evidence="4" type="ORF">Ae201684_001623</name>
</gene>
<comment type="similarity">
    <text evidence="1">Belongs to the XPG/RAD2 endonuclease family. EXO1 subfamily.</text>
</comment>
<evidence type="ECO:0000256" key="2">
    <source>
        <dbReference type="SAM" id="MobiDB-lite"/>
    </source>
</evidence>
<dbReference type="GO" id="GO:0017108">
    <property type="term" value="F:5'-flap endonuclease activity"/>
    <property type="evidence" value="ECO:0007669"/>
    <property type="project" value="TreeGrafter"/>
</dbReference>
<dbReference type="Gene3D" id="3.40.50.1010">
    <property type="entry name" value="5'-nuclease"/>
    <property type="match status" value="1"/>
</dbReference>
<dbReference type="PANTHER" id="PTHR11081">
    <property type="entry name" value="FLAP ENDONUCLEASE FAMILY MEMBER"/>
    <property type="match status" value="1"/>
</dbReference>
<comment type="caution">
    <text evidence="4">The sequence shown here is derived from an EMBL/GenBank/DDBJ whole genome shotgun (WGS) entry which is preliminary data.</text>
</comment>
<dbReference type="Proteomes" id="UP000481153">
    <property type="component" value="Unassembled WGS sequence"/>
</dbReference>
<evidence type="ECO:0000259" key="3">
    <source>
        <dbReference type="SMART" id="SM00484"/>
    </source>
</evidence>
<dbReference type="InterPro" id="IPR008918">
    <property type="entry name" value="HhH2"/>
</dbReference>
<keyword evidence="1" id="KW-0479">Metal-binding</keyword>
<comment type="cofactor">
    <cofactor evidence="1">
        <name>Mg(2+)</name>
        <dbReference type="ChEBI" id="CHEBI:18420"/>
    </cofactor>
    <text evidence="1">Binds 2 magnesium ions per subunit. They probably participate in the reaction catalyzed by the enzyme. May bind an additional third magnesium ion after substrate binding.</text>
</comment>
<dbReference type="InterPro" id="IPR036279">
    <property type="entry name" value="5-3_exonuclease_C_sf"/>
</dbReference>
<keyword evidence="1" id="KW-0227">DNA damage</keyword>
<keyword evidence="1" id="KW-0238">DNA-binding</keyword>
<dbReference type="GO" id="GO:0006281">
    <property type="term" value="P:DNA repair"/>
    <property type="evidence" value="ECO:0007669"/>
    <property type="project" value="UniProtKB-UniRule"/>
</dbReference>
<reference evidence="4 5" key="1">
    <citation type="submission" date="2019-07" db="EMBL/GenBank/DDBJ databases">
        <title>Genomics analysis of Aphanomyces spp. identifies a new class of oomycete effector associated with host adaptation.</title>
        <authorList>
            <person name="Gaulin E."/>
        </authorList>
    </citation>
    <scope>NUCLEOTIDE SEQUENCE [LARGE SCALE GENOMIC DNA]</scope>
    <source>
        <strain evidence="4 5">ATCC 201684</strain>
    </source>
</reference>
<keyword evidence="1" id="KW-0378">Hydrolase</keyword>
<dbReference type="Gene3D" id="1.10.150.20">
    <property type="entry name" value="5' to 3' exonuclease, C-terminal subdomain"/>
    <property type="match status" value="1"/>
</dbReference>
<dbReference type="GO" id="GO:0035312">
    <property type="term" value="F:5'-3' DNA exonuclease activity"/>
    <property type="evidence" value="ECO:0007669"/>
    <property type="project" value="UniProtKB-UniRule"/>
</dbReference>
<dbReference type="PROSITE" id="PS00842">
    <property type="entry name" value="XPG_2"/>
    <property type="match status" value="1"/>
</dbReference>
<keyword evidence="1" id="KW-0460">Magnesium</keyword>
<dbReference type="AlphaFoldDB" id="A0A6G0XUA1"/>
<dbReference type="CDD" id="cd09901">
    <property type="entry name" value="H3TH_FEN1-like"/>
    <property type="match status" value="1"/>
</dbReference>
<sequence>MKTLRDARHLQGDDRKEQMAKTNTYFQRSVNITSDIIAALQATLRTEGVEFVTAPFEADAQMVYLCKINAASAIITEDSDILVYSMTANISSPILLRMDTTGACKMVSREILRACGPTSKSAFLKKLPHFLDSTVDSIRMFVQMCVLSGCDFLDSLPNIGPVTAQKHIFAFRGAPGHLRVKRILAKLRLDKVSVPADYFDQFCRAEALFYHHYVFNPQTQRTEFLVNDSDFAMISDIHALACSSDATAFLGQVLPPDEMLAVYQCQRRGGSIAKEAAAPARALSHKEEEINEIHVVDLCTTPPSSPQVKMVTPIKRSIITPVNPKSAILGIVDQYRNASSSSGSQKRPRTDSPVQTNVEANESKTSLLFRTTEATPTHHSKASSSKSAVLPSKKRTSPVAAKSTAATQGTLLAFFSKR</sequence>
<evidence type="ECO:0000256" key="1">
    <source>
        <dbReference type="RuleBase" id="RU910737"/>
    </source>
</evidence>
<keyword evidence="1" id="KW-0228">DNA excision</keyword>
<dbReference type="SMART" id="SM00279">
    <property type="entry name" value="HhH2"/>
    <property type="match status" value="1"/>
</dbReference>
<dbReference type="SMART" id="SM00484">
    <property type="entry name" value="XPGI"/>
    <property type="match status" value="1"/>
</dbReference>
<dbReference type="GO" id="GO:0005634">
    <property type="term" value="C:nucleus"/>
    <property type="evidence" value="ECO:0007669"/>
    <property type="project" value="UniProtKB-SubCell"/>
</dbReference>
<feature type="compositionally biased region" description="Polar residues" evidence="2">
    <location>
        <begin position="352"/>
        <end position="377"/>
    </location>
</feature>
<keyword evidence="1" id="KW-0540">Nuclease</keyword>
<dbReference type="PRINTS" id="PR00853">
    <property type="entry name" value="XPGRADSUPER"/>
</dbReference>
<dbReference type="Pfam" id="PF00867">
    <property type="entry name" value="XPG_I"/>
    <property type="match status" value="1"/>
</dbReference>
<keyword evidence="1" id="KW-0267">Excision nuclease</keyword>
<evidence type="ECO:0000313" key="4">
    <source>
        <dbReference type="EMBL" id="KAF0743983.1"/>
    </source>
</evidence>
<feature type="domain" description="XPG-I" evidence="3">
    <location>
        <begin position="45"/>
        <end position="117"/>
    </location>
</feature>
<dbReference type="InterPro" id="IPR006086">
    <property type="entry name" value="XPG-I_dom"/>
</dbReference>
<feature type="region of interest" description="Disordered" evidence="2">
    <location>
        <begin position="338"/>
        <end position="404"/>
    </location>
</feature>
<dbReference type="SUPFAM" id="SSF88723">
    <property type="entry name" value="PIN domain-like"/>
    <property type="match status" value="1"/>
</dbReference>
<dbReference type="SUPFAM" id="SSF47807">
    <property type="entry name" value="5' to 3' exonuclease, C-terminal subdomain"/>
    <property type="match status" value="1"/>
</dbReference>
<dbReference type="EMBL" id="VJMJ01000012">
    <property type="protein sequence ID" value="KAF0743983.1"/>
    <property type="molecule type" value="Genomic_DNA"/>
</dbReference>
<dbReference type="InterPro" id="IPR019974">
    <property type="entry name" value="XPG_CS"/>
</dbReference>
<comment type="subcellular location">
    <subcellularLocation>
        <location evidence="1">Nucleus</location>
    </subcellularLocation>
</comment>
<keyword evidence="5" id="KW-1185">Reference proteome</keyword>
<name>A0A6G0XUA1_9STRA</name>
<keyword evidence="1" id="KW-0234">DNA repair</keyword>
<evidence type="ECO:0000313" key="5">
    <source>
        <dbReference type="Proteomes" id="UP000481153"/>
    </source>
</evidence>
<dbReference type="InterPro" id="IPR006084">
    <property type="entry name" value="XPG/Rad2"/>
</dbReference>
<keyword evidence="1" id="KW-0539">Nucleus</keyword>
<dbReference type="EC" id="3.1.-.-" evidence="1"/>
<dbReference type="GO" id="GO:0046872">
    <property type="term" value="F:metal ion binding"/>
    <property type="evidence" value="ECO:0007669"/>
    <property type="project" value="UniProtKB-UniRule"/>
</dbReference>
<protein>
    <recommendedName>
        <fullName evidence="1">Exonuclease 1</fullName>
        <ecNumber evidence="1">3.1.-.-</ecNumber>
    </recommendedName>
</protein>
<dbReference type="PANTHER" id="PTHR11081:SF8">
    <property type="entry name" value="EXONUCLEASE 1"/>
    <property type="match status" value="1"/>
</dbReference>
<accession>A0A6G0XUA1</accession>
<dbReference type="GO" id="GO:0003677">
    <property type="term" value="F:DNA binding"/>
    <property type="evidence" value="ECO:0007669"/>
    <property type="project" value="UniProtKB-UniRule"/>
</dbReference>
<dbReference type="InterPro" id="IPR029060">
    <property type="entry name" value="PIN-like_dom_sf"/>
</dbReference>
<comment type="function">
    <text evidence="1">5'-&gt;3' double-stranded DNA exonuclease which may also possess a cryptic 3'-&gt;5' double-stranded DNA exonuclease activity. Functions in DNA mismatch repair.</text>
</comment>